<feature type="transmembrane region" description="Helical" evidence="1">
    <location>
        <begin position="131"/>
        <end position="158"/>
    </location>
</feature>
<reference evidence="2 3" key="1">
    <citation type="submission" date="2014-03" db="EMBL/GenBank/DDBJ databases">
        <title>Genome sequence of the diesel-degrader and plant-growth promoter Acinetobacter oleivorans PF-1 isolated from the roots of poplar tree.</title>
        <authorList>
            <person name="Gkorezis P."/>
            <person name="van Hamme J."/>
            <person name="Rineau F."/>
            <person name="Vangronsveld J."/>
            <person name="Francetti A."/>
        </authorList>
    </citation>
    <scope>NUCLEOTIDE SEQUENCE [LARGE SCALE GENOMIC DNA]</scope>
    <source>
        <strain evidence="2 3">PF1</strain>
    </source>
</reference>
<keyword evidence="1" id="KW-0812">Transmembrane</keyword>
<comment type="caution">
    <text evidence="2">The sequence shown here is derived from an EMBL/GenBank/DDBJ whole genome shotgun (WGS) entry which is preliminary data.</text>
</comment>
<evidence type="ECO:0000313" key="2">
    <source>
        <dbReference type="EMBL" id="KHN67545.1"/>
    </source>
</evidence>
<keyword evidence="1" id="KW-0472">Membrane</keyword>
<sequence>MHKGIRQSMAWLHSWTGLIFGWLVFAIFLMGSLSYYRHEINLWMQPPLAQYEVKQDVAIKTAYQYLQDHAPDAKSWYLTVATPESAVNTMYWEKPDGGYGNATLDANTGQELQLSATLGGDFFYRFHYQLFGLPIFIGRLIVCLAAFIMLIALVSGIITHKKIFTDFFTLRTFKSQRSWLDFHNISSVIALPFFLTITFTGLAIFFYLYLPWGMQKLYPENPYQYFTEIRTKAVPENQSIQPAQNLSIEKLLSQVQQNWGNQTLSTISVKNPNTNQAQITFIQKEDHSITRNQAQITLNASTGEVLADTRNNSAIATLNAGVYGLHMATFAQPLLRLGFFFSGILGCVMIASGLLLWSLKRQIQNKNSKFHFGHYLVDRLNVATFVGLPCATVAYLSANRLFTVTSTTINYEIYSFFLVWLISLIIALVTKKQHLWRTQLSIFIMLCMVLPILNLSYLLQHDYIQSLNSYWVFARIDIFLLIFAGLAIFILCKIQPIQHKAVEKIQKKLNKLNTEVSS</sequence>
<dbReference type="AlphaFoldDB" id="A0A0B2UF12"/>
<feature type="transmembrane region" description="Helical" evidence="1">
    <location>
        <begin position="179"/>
        <end position="210"/>
    </location>
</feature>
<dbReference type="PANTHER" id="PTHR34219">
    <property type="entry name" value="IRON-REGULATED INNER MEMBRANE PROTEIN-RELATED"/>
    <property type="match status" value="1"/>
</dbReference>
<dbReference type="InterPro" id="IPR005625">
    <property type="entry name" value="PepSY-ass_TM"/>
</dbReference>
<feature type="transmembrane region" description="Helical" evidence="1">
    <location>
        <begin position="380"/>
        <end position="398"/>
    </location>
</feature>
<feature type="transmembrane region" description="Helical" evidence="1">
    <location>
        <begin position="12"/>
        <end position="36"/>
    </location>
</feature>
<keyword evidence="1" id="KW-1133">Transmembrane helix</keyword>
<gene>
    <name evidence="2" type="ORF">DH17_12860</name>
</gene>
<dbReference type="PANTHER" id="PTHR34219:SF4">
    <property type="entry name" value="PEPSY DOMAIN-CONTAINING PROTEIN"/>
    <property type="match status" value="1"/>
</dbReference>
<dbReference type="Pfam" id="PF03929">
    <property type="entry name" value="PepSY_TM"/>
    <property type="match status" value="1"/>
</dbReference>
<feature type="transmembrane region" description="Helical" evidence="1">
    <location>
        <begin position="442"/>
        <end position="460"/>
    </location>
</feature>
<feature type="transmembrane region" description="Helical" evidence="1">
    <location>
        <begin position="413"/>
        <end position="430"/>
    </location>
</feature>
<dbReference type="Proteomes" id="UP000031012">
    <property type="component" value="Unassembled WGS sequence"/>
</dbReference>
<feature type="transmembrane region" description="Helical" evidence="1">
    <location>
        <begin position="472"/>
        <end position="492"/>
    </location>
</feature>
<protein>
    <submittedName>
        <fullName evidence="2">Peptidase</fullName>
    </submittedName>
</protein>
<proteinExistence type="predicted"/>
<evidence type="ECO:0000313" key="3">
    <source>
        <dbReference type="Proteomes" id="UP000031012"/>
    </source>
</evidence>
<feature type="transmembrane region" description="Helical" evidence="1">
    <location>
        <begin position="337"/>
        <end position="359"/>
    </location>
</feature>
<evidence type="ECO:0000256" key="1">
    <source>
        <dbReference type="SAM" id="Phobius"/>
    </source>
</evidence>
<dbReference type="EMBL" id="JHQK01000004">
    <property type="protein sequence ID" value="KHN67545.1"/>
    <property type="molecule type" value="Genomic_DNA"/>
</dbReference>
<accession>A0A0B2UF12</accession>
<name>A0A0B2UF12_9GAMM</name>
<organism evidence="2 3">
    <name type="scientific">Acinetobacter oleivorans</name>
    <dbReference type="NCBI Taxonomy" id="1148157"/>
    <lineage>
        <taxon>Bacteria</taxon>
        <taxon>Pseudomonadati</taxon>
        <taxon>Pseudomonadota</taxon>
        <taxon>Gammaproteobacteria</taxon>
        <taxon>Moraxellales</taxon>
        <taxon>Moraxellaceae</taxon>
        <taxon>Acinetobacter</taxon>
    </lineage>
</organism>